<dbReference type="EMBL" id="CAXIXY010000004">
    <property type="protein sequence ID" value="CAL2086509.1"/>
    <property type="molecule type" value="Genomic_DNA"/>
</dbReference>
<gene>
    <name evidence="2" type="ORF">T190607A01A_20652</name>
</gene>
<dbReference type="Proteomes" id="UP001497416">
    <property type="component" value="Unassembled WGS sequence"/>
</dbReference>
<keyword evidence="1" id="KW-0472">Membrane</keyword>
<evidence type="ECO:0000256" key="1">
    <source>
        <dbReference type="SAM" id="Phobius"/>
    </source>
</evidence>
<keyword evidence="1" id="KW-1133">Transmembrane helix</keyword>
<comment type="caution">
    <text evidence="2">The sequence shown here is derived from an EMBL/GenBank/DDBJ whole genome shotgun (WGS) entry which is preliminary data.</text>
</comment>
<sequence>MLITLELPIFGSMKPNKKTIILATLLPIQILLVKYLSQKTEFIEQYYSNGIYPYISRFFRFILGWIPFSVGDLIGLVLLSMFVFETYKLIKNRFSNLLKKSIQLIAFLSIIYFCFYLFWGLNYFREPLAKKLNLKHSKYSTEQLVVTTNFFLEKLNALQQNITGNDTIKVSVPYSNTEIYKKVPNAFQNLSTDYTVLSYPNPAVKNSLVSLFQSYNGTSGYLNPITGEAQVNRMIPKTGLPSTSCHEVAHQIGWSAENEANFIGFLACIYSDDIYFQYSGYRMAVRYCIREIRKRDKELHKEFWYKINKGIRKELKDNYEFWKQYENPIEPYLKKGYNSYLKANNQTKGIESYSYVVDLLIAYREQNNL</sequence>
<proteinExistence type="predicted"/>
<evidence type="ECO:0000313" key="3">
    <source>
        <dbReference type="Proteomes" id="UP001497416"/>
    </source>
</evidence>
<accession>A0ABP1EMK8</accession>
<feature type="transmembrane region" description="Helical" evidence="1">
    <location>
        <begin position="58"/>
        <end position="84"/>
    </location>
</feature>
<organism evidence="2 3">
    <name type="scientific">Tenacibaculum platacis</name>
    <dbReference type="NCBI Taxonomy" id="3137852"/>
    <lineage>
        <taxon>Bacteria</taxon>
        <taxon>Pseudomonadati</taxon>
        <taxon>Bacteroidota</taxon>
        <taxon>Flavobacteriia</taxon>
        <taxon>Flavobacteriales</taxon>
        <taxon>Flavobacteriaceae</taxon>
        <taxon>Tenacibaculum</taxon>
    </lineage>
</organism>
<protein>
    <recommendedName>
        <fullName evidence="4">DUF3810 domain-containing protein</fullName>
    </recommendedName>
</protein>
<keyword evidence="1" id="KW-0812">Transmembrane</keyword>
<keyword evidence="3" id="KW-1185">Reference proteome</keyword>
<feature type="transmembrane region" description="Helical" evidence="1">
    <location>
        <begin position="104"/>
        <end position="124"/>
    </location>
</feature>
<evidence type="ECO:0008006" key="4">
    <source>
        <dbReference type="Google" id="ProtNLM"/>
    </source>
</evidence>
<name>A0ABP1EMK8_9FLAO</name>
<dbReference type="Pfam" id="PF12725">
    <property type="entry name" value="DUF3810"/>
    <property type="match status" value="1"/>
</dbReference>
<dbReference type="InterPro" id="IPR024294">
    <property type="entry name" value="DUF3810"/>
</dbReference>
<evidence type="ECO:0000313" key="2">
    <source>
        <dbReference type="EMBL" id="CAL2086509.1"/>
    </source>
</evidence>
<reference evidence="2 3" key="1">
    <citation type="submission" date="2024-05" db="EMBL/GenBank/DDBJ databases">
        <authorList>
            <person name="Duchaud E."/>
        </authorList>
    </citation>
    <scope>NUCLEOTIDE SEQUENCE [LARGE SCALE GENOMIC DNA]</scope>
    <source>
        <strain evidence="2">Ena-SAMPLE-TAB-13-05-2024-13:56:06:370-140302</strain>
    </source>
</reference>